<keyword evidence="5" id="KW-0645">Protease</keyword>
<comment type="caution">
    <text evidence="12">The sequence shown here is derived from an EMBL/GenBank/DDBJ whole genome shotgun (WGS) entry which is preliminary data.</text>
</comment>
<dbReference type="SUPFAM" id="SSF50494">
    <property type="entry name" value="Trypsin-like serine proteases"/>
    <property type="match status" value="1"/>
</dbReference>
<dbReference type="InterPro" id="IPR051083">
    <property type="entry name" value="GrpII_Intron_Splice-Mob/Def"/>
</dbReference>
<evidence type="ECO:0000256" key="7">
    <source>
        <dbReference type="ARBA" id="ARBA00022918"/>
    </source>
</evidence>
<evidence type="ECO:0000259" key="11">
    <source>
        <dbReference type="PROSITE" id="PS50878"/>
    </source>
</evidence>
<keyword evidence="5" id="KW-0720">Serine protease</keyword>
<dbReference type="SUPFAM" id="SSF56672">
    <property type="entry name" value="DNA/RNA polymerases"/>
    <property type="match status" value="1"/>
</dbReference>
<evidence type="ECO:0000256" key="6">
    <source>
        <dbReference type="ARBA" id="ARBA00022842"/>
    </source>
</evidence>
<dbReference type="PANTHER" id="PTHR34047">
    <property type="entry name" value="NUCLEAR INTRON MATURASE 1, MITOCHONDRIAL-RELATED"/>
    <property type="match status" value="1"/>
</dbReference>
<keyword evidence="6" id="KW-0460">Magnesium</keyword>
<evidence type="ECO:0000313" key="13">
    <source>
        <dbReference type="Proteomes" id="UP001342826"/>
    </source>
</evidence>
<organism evidence="12 13">
    <name type="scientific">Metabacillus fastidiosus</name>
    <dbReference type="NCBI Taxonomy" id="1458"/>
    <lineage>
        <taxon>Bacteria</taxon>
        <taxon>Bacillati</taxon>
        <taxon>Bacillota</taxon>
        <taxon>Bacilli</taxon>
        <taxon>Bacillales</taxon>
        <taxon>Bacillaceae</taxon>
        <taxon>Metabacillus</taxon>
    </lineage>
</organism>
<dbReference type="Proteomes" id="UP001342826">
    <property type="component" value="Unassembled WGS sequence"/>
</dbReference>
<accession>A0ABU6NY91</accession>
<proteinExistence type="inferred from homology"/>
<gene>
    <name evidence="12" type="ORF">P9271_12220</name>
</gene>
<dbReference type="InterPro" id="IPR000123">
    <property type="entry name" value="Reverse_transcriptase_msDNA"/>
</dbReference>
<comment type="similarity">
    <text evidence="9">Belongs to the bacterial reverse transcriptase family.</text>
</comment>
<dbReference type="Gene3D" id="2.40.10.10">
    <property type="entry name" value="Trypsin-like serine proteases"/>
    <property type="match status" value="2"/>
</dbReference>
<dbReference type="Pfam" id="PF13365">
    <property type="entry name" value="Trypsin_2"/>
    <property type="match status" value="1"/>
</dbReference>
<evidence type="ECO:0000256" key="3">
    <source>
        <dbReference type="ARBA" id="ARBA00022695"/>
    </source>
</evidence>
<dbReference type="PANTHER" id="PTHR34047:SF7">
    <property type="entry name" value="RNA-DIRECTED DNA POLYMERASE"/>
    <property type="match status" value="1"/>
</dbReference>
<evidence type="ECO:0000256" key="9">
    <source>
        <dbReference type="ARBA" id="ARBA00034120"/>
    </source>
</evidence>
<reference evidence="12 13" key="1">
    <citation type="submission" date="2023-03" db="EMBL/GenBank/DDBJ databases">
        <title>Bacillus Genome Sequencing.</title>
        <authorList>
            <person name="Dunlap C."/>
        </authorList>
    </citation>
    <scope>NUCLEOTIDE SEQUENCE [LARGE SCALE GENOMIC DNA]</scope>
    <source>
        <strain evidence="12 13">NRS-1717</strain>
    </source>
</reference>
<dbReference type="GO" id="GO:0003964">
    <property type="term" value="F:RNA-directed DNA polymerase activity"/>
    <property type="evidence" value="ECO:0007669"/>
    <property type="project" value="UniProtKB-KW"/>
</dbReference>
<evidence type="ECO:0000256" key="10">
    <source>
        <dbReference type="ARBA" id="ARBA00048173"/>
    </source>
</evidence>
<dbReference type="EC" id="2.7.7.49" evidence="1"/>
<dbReference type="PRINTS" id="PR00866">
    <property type="entry name" value="RNADNAPOLMS"/>
</dbReference>
<protein>
    <recommendedName>
        <fullName evidence="1">RNA-directed DNA polymerase</fullName>
        <ecNumber evidence="1">2.7.7.49</ecNumber>
    </recommendedName>
</protein>
<dbReference type="InterPro" id="IPR043504">
    <property type="entry name" value="Peptidase_S1_PA_chymotrypsin"/>
</dbReference>
<dbReference type="InterPro" id="IPR043502">
    <property type="entry name" value="DNA/RNA_pol_sf"/>
</dbReference>
<name>A0ABU6NY91_9BACI</name>
<evidence type="ECO:0000256" key="1">
    <source>
        <dbReference type="ARBA" id="ARBA00012493"/>
    </source>
</evidence>
<evidence type="ECO:0000313" key="12">
    <source>
        <dbReference type="EMBL" id="MED4402081.1"/>
    </source>
</evidence>
<feature type="domain" description="Reverse transcriptase" evidence="11">
    <location>
        <begin position="50"/>
        <end position="276"/>
    </location>
</feature>
<evidence type="ECO:0000256" key="8">
    <source>
        <dbReference type="ARBA" id="ARBA00023118"/>
    </source>
</evidence>
<keyword evidence="13" id="KW-1185">Reference proteome</keyword>
<evidence type="ECO:0000256" key="2">
    <source>
        <dbReference type="ARBA" id="ARBA00022679"/>
    </source>
</evidence>
<keyword evidence="2" id="KW-0808">Transferase</keyword>
<dbReference type="InterPro" id="IPR009003">
    <property type="entry name" value="Peptidase_S1_PA"/>
</dbReference>
<dbReference type="Pfam" id="PF00078">
    <property type="entry name" value="RVT_1"/>
    <property type="match status" value="1"/>
</dbReference>
<keyword evidence="8" id="KW-0051">Antiviral defense</keyword>
<dbReference type="EMBL" id="JARTFS010000009">
    <property type="protein sequence ID" value="MED4402081.1"/>
    <property type="molecule type" value="Genomic_DNA"/>
</dbReference>
<evidence type="ECO:0000256" key="5">
    <source>
        <dbReference type="ARBA" id="ARBA00022825"/>
    </source>
</evidence>
<evidence type="ECO:0000256" key="4">
    <source>
        <dbReference type="ARBA" id="ARBA00022723"/>
    </source>
</evidence>
<sequence length="599" mass="68899">MNILEAIRSYYAMSYGVKVELQSEDTVIISRFKSLTNFEDIANLLEIPVEFLWKILIRDKNNNYRMFKLQKKNGNERIIYSPTKNLNILQKKFTYILALNFNSHPRAHGFVENKSIVSNASNHISKRFVLNFDLENFFESIEFRRVRHMFIAYFRFNDAVATTLANICCHPKGFLPQGAPTSPIISNILAKSLDKELARVAQHTKSSQYTRYADDITFSTNKSQFPKDIAFCDDDGNIILSEKIINIVEKYGFKINSEKTRLQSSKQNQSVTGVVVNKKLNINKIYIRRIRSILHCIEKNINNLEVAEKMFEDKYPFRQRKYGDKPDMFLVLKGMITHVGHVKGKQDEVFLKLSIRYNNVAKIYDKSIIKLPQSKKGFQEANTYIIDNDDYEYYINEDGSMGDFLCEQGTGFFLKDIGLITNAHVIKEAIAVIEKSEKSRFVKQFYIEFFKYTETENVKKAKILCYDIEKDIAILEVENVDSSSKGFMFNQSIEEGQRLELIGFPNYRKGQDIRIQSGFVQGKRMHEGKHKRYEITTMIYGGNSGGPIVNENNEVIGVAVKGATMNGVSPNEIIPISDVIELAIKNELIEDDHGLLSID</sequence>
<keyword evidence="4" id="KW-0479">Metal-binding</keyword>
<comment type="catalytic activity">
    <reaction evidence="10">
        <text>DNA(n) + a 2'-deoxyribonucleoside 5'-triphosphate = DNA(n+1) + diphosphate</text>
        <dbReference type="Rhea" id="RHEA:22508"/>
        <dbReference type="Rhea" id="RHEA-COMP:17339"/>
        <dbReference type="Rhea" id="RHEA-COMP:17340"/>
        <dbReference type="ChEBI" id="CHEBI:33019"/>
        <dbReference type="ChEBI" id="CHEBI:61560"/>
        <dbReference type="ChEBI" id="CHEBI:173112"/>
        <dbReference type="EC" id="2.7.7.49"/>
    </reaction>
</comment>
<dbReference type="CDD" id="cd03487">
    <property type="entry name" value="RT_Bac_retron_II"/>
    <property type="match status" value="1"/>
</dbReference>
<keyword evidence="5" id="KW-0378">Hydrolase</keyword>
<keyword evidence="3" id="KW-0548">Nucleotidyltransferase</keyword>
<dbReference type="RefSeq" id="WP_328015337.1">
    <property type="nucleotide sequence ID" value="NZ_JARTFS010000009.1"/>
</dbReference>
<dbReference type="PROSITE" id="PS50878">
    <property type="entry name" value="RT_POL"/>
    <property type="match status" value="1"/>
</dbReference>
<keyword evidence="7 12" id="KW-0695">RNA-directed DNA polymerase</keyword>
<dbReference type="InterPro" id="IPR000477">
    <property type="entry name" value="RT_dom"/>
</dbReference>